<protein>
    <submittedName>
        <fullName evidence="2">Uncharacterized protein</fullName>
    </submittedName>
</protein>
<sequence length="148" mass="15247">MRLGYLAVGLWLLSPLTVAACGDDSSSDKVVVYTCCKQEDLDKEYKPGETLTLHWVPEEKEGQPGTETMELTALMVGPVGADTASGASMGVRIPAQPVKVSGSPGAPPVSKILIPRDAAPGNYTVSHTRRGGGANVTGDAVIKVVAGG</sequence>
<proteinExistence type="predicted"/>
<feature type="chain" id="PRO_5018068164" evidence="1">
    <location>
        <begin position="21"/>
        <end position="148"/>
    </location>
</feature>
<accession>A0A3N1GUJ1</accession>
<dbReference type="AlphaFoldDB" id="A0A3N1GUJ1"/>
<dbReference type="OrthoDB" id="3384350at2"/>
<organism evidence="2 3">
    <name type="scientific">Couchioplanes caeruleus</name>
    <dbReference type="NCBI Taxonomy" id="56438"/>
    <lineage>
        <taxon>Bacteria</taxon>
        <taxon>Bacillati</taxon>
        <taxon>Actinomycetota</taxon>
        <taxon>Actinomycetes</taxon>
        <taxon>Micromonosporales</taxon>
        <taxon>Micromonosporaceae</taxon>
        <taxon>Couchioplanes</taxon>
    </lineage>
</organism>
<dbReference type="EMBL" id="RJKL01000001">
    <property type="protein sequence ID" value="ROP33874.1"/>
    <property type="molecule type" value="Genomic_DNA"/>
</dbReference>
<dbReference type="PROSITE" id="PS51257">
    <property type="entry name" value="PROKAR_LIPOPROTEIN"/>
    <property type="match status" value="1"/>
</dbReference>
<evidence type="ECO:0000313" key="2">
    <source>
        <dbReference type="EMBL" id="ROP33874.1"/>
    </source>
</evidence>
<evidence type="ECO:0000256" key="1">
    <source>
        <dbReference type="SAM" id="SignalP"/>
    </source>
</evidence>
<dbReference type="RefSeq" id="WP_084557724.1">
    <property type="nucleotide sequence ID" value="NZ_RJKL01000001.1"/>
</dbReference>
<dbReference type="Proteomes" id="UP000271683">
    <property type="component" value="Unassembled WGS sequence"/>
</dbReference>
<comment type="caution">
    <text evidence="2">The sequence shown here is derived from an EMBL/GenBank/DDBJ whole genome shotgun (WGS) entry which is preliminary data.</text>
</comment>
<name>A0A3N1GUJ1_9ACTN</name>
<keyword evidence="1" id="KW-0732">Signal</keyword>
<gene>
    <name evidence="2" type="ORF">EDD30_6927</name>
</gene>
<reference evidence="2 3" key="1">
    <citation type="submission" date="2018-11" db="EMBL/GenBank/DDBJ databases">
        <title>Sequencing the genomes of 1000 actinobacteria strains.</title>
        <authorList>
            <person name="Klenk H.-P."/>
        </authorList>
    </citation>
    <scope>NUCLEOTIDE SEQUENCE [LARGE SCALE GENOMIC DNA]</scope>
    <source>
        <strain evidence="2 3">DSM 43634</strain>
    </source>
</reference>
<evidence type="ECO:0000313" key="3">
    <source>
        <dbReference type="Proteomes" id="UP000271683"/>
    </source>
</evidence>
<feature type="signal peptide" evidence="1">
    <location>
        <begin position="1"/>
        <end position="20"/>
    </location>
</feature>